<name>A0A1H3HPR8_9EURY</name>
<accession>A0A1H3HPR8</accession>
<dbReference type="AlphaFoldDB" id="A0A1H3HPR8"/>
<evidence type="ECO:0000259" key="1">
    <source>
        <dbReference type="Pfam" id="PF01850"/>
    </source>
</evidence>
<dbReference type="InterPro" id="IPR029060">
    <property type="entry name" value="PIN-like_dom_sf"/>
</dbReference>
<dbReference type="RefSeq" id="WP_092731709.1">
    <property type="nucleotide sequence ID" value="NZ_FNPC01000003.1"/>
</dbReference>
<dbReference type="OrthoDB" id="195544at2157"/>
<dbReference type="Pfam" id="PF01850">
    <property type="entry name" value="PIN"/>
    <property type="match status" value="1"/>
</dbReference>
<reference evidence="3" key="1">
    <citation type="submission" date="2016-10" db="EMBL/GenBank/DDBJ databases">
        <authorList>
            <person name="Varghese N."/>
            <person name="Submissions S."/>
        </authorList>
    </citation>
    <scope>NUCLEOTIDE SEQUENCE [LARGE SCALE GENOMIC DNA]</scope>
    <source>
        <strain evidence="3">DC30,IBRC 10041,KCTC 4046</strain>
    </source>
</reference>
<dbReference type="CDD" id="cd09871">
    <property type="entry name" value="PIN_MtVapC28-VapC30-like"/>
    <property type="match status" value="1"/>
</dbReference>
<dbReference type="SUPFAM" id="SSF88723">
    <property type="entry name" value="PIN domain-like"/>
    <property type="match status" value="1"/>
</dbReference>
<organism evidence="2 3">
    <name type="scientific">Halopenitus persicus</name>
    <dbReference type="NCBI Taxonomy" id="1048396"/>
    <lineage>
        <taxon>Archaea</taxon>
        <taxon>Methanobacteriati</taxon>
        <taxon>Methanobacteriota</taxon>
        <taxon>Stenosarchaea group</taxon>
        <taxon>Halobacteria</taxon>
        <taxon>Halobacteriales</taxon>
        <taxon>Haloferacaceae</taxon>
        <taxon>Halopenitus</taxon>
    </lineage>
</organism>
<dbReference type="Gene3D" id="3.40.50.1010">
    <property type="entry name" value="5'-nuclease"/>
    <property type="match status" value="1"/>
</dbReference>
<proteinExistence type="predicted"/>
<dbReference type="InterPro" id="IPR002716">
    <property type="entry name" value="PIN_dom"/>
</dbReference>
<dbReference type="Proteomes" id="UP000199079">
    <property type="component" value="Unassembled WGS sequence"/>
</dbReference>
<evidence type="ECO:0000313" key="3">
    <source>
        <dbReference type="Proteomes" id="UP000199079"/>
    </source>
</evidence>
<gene>
    <name evidence="2" type="ORF">SAMN05216564_103343</name>
</gene>
<keyword evidence="3" id="KW-1185">Reference proteome</keyword>
<feature type="domain" description="PIN" evidence="1">
    <location>
        <begin position="5"/>
        <end position="150"/>
    </location>
</feature>
<dbReference type="EMBL" id="FNPC01000003">
    <property type="protein sequence ID" value="SDY16669.1"/>
    <property type="molecule type" value="Genomic_DNA"/>
</dbReference>
<sequence>MTTAVDTNALLALLYEDTHADASEAALRRAYQQGRVVTTPIVYAELSADGHFDTAGERDSFLEDLSIQLVEPSRTALFEAGESFRRYTDRRPDTLQCPSCGTKQAVRCEACDGELSHRRHIAADFLIGGHATADADALVSFDGGFYRTYFPSLSIRPDL</sequence>
<protein>
    <recommendedName>
        <fullName evidence="1">PIN domain-containing protein</fullName>
    </recommendedName>
</protein>
<evidence type="ECO:0000313" key="2">
    <source>
        <dbReference type="EMBL" id="SDY16669.1"/>
    </source>
</evidence>